<evidence type="ECO:0000313" key="4">
    <source>
        <dbReference type="Proteomes" id="UP000266673"/>
    </source>
</evidence>
<name>A0A397UM61_9GLOM</name>
<accession>A0A397UM61</accession>
<sequence length="65" mass="7357">MNITLQRLAEIVDIFHKKLGSNKTFKCPQCQIEMDKDINAARNILLRFLTLNRAESSDLALGPTP</sequence>
<evidence type="ECO:0000256" key="1">
    <source>
        <dbReference type="ARBA" id="ARBA00023125"/>
    </source>
</evidence>
<keyword evidence="4" id="KW-1185">Reference proteome</keyword>
<feature type="domain" description="Cas12f1-like TNB" evidence="2">
    <location>
        <begin position="22"/>
        <end position="44"/>
    </location>
</feature>
<evidence type="ECO:0000259" key="2">
    <source>
        <dbReference type="Pfam" id="PF07282"/>
    </source>
</evidence>
<keyword evidence="1" id="KW-0238">DNA-binding</keyword>
<protein>
    <recommendedName>
        <fullName evidence="2">Cas12f1-like TNB domain-containing protein</fullName>
    </recommendedName>
</protein>
<dbReference type="Pfam" id="PF07282">
    <property type="entry name" value="Cas12f1-like_TNB"/>
    <property type="match status" value="1"/>
</dbReference>
<dbReference type="AlphaFoldDB" id="A0A397UM61"/>
<evidence type="ECO:0000313" key="3">
    <source>
        <dbReference type="EMBL" id="RIB08453.1"/>
    </source>
</evidence>
<reference evidence="3 4" key="1">
    <citation type="submission" date="2018-06" db="EMBL/GenBank/DDBJ databases">
        <title>Comparative genomics reveals the genomic features of Rhizophagus irregularis, R. cerebriforme, R. diaphanum and Gigaspora rosea, and their symbiotic lifestyle signature.</title>
        <authorList>
            <person name="Morin E."/>
            <person name="San Clemente H."/>
            <person name="Chen E.C.H."/>
            <person name="De La Providencia I."/>
            <person name="Hainaut M."/>
            <person name="Kuo A."/>
            <person name="Kohler A."/>
            <person name="Murat C."/>
            <person name="Tang N."/>
            <person name="Roy S."/>
            <person name="Loubradou J."/>
            <person name="Henrissat B."/>
            <person name="Grigoriev I.V."/>
            <person name="Corradi N."/>
            <person name="Roux C."/>
            <person name="Martin F.M."/>
        </authorList>
    </citation>
    <scope>NUCLEOTIDE SEQUENCE [LARGE SCALE GENOMIC DNA]</scope>
    <source>
        <strain evidence="3 4">DAOM 194757</strain>
    </source>
</reference>
<dbReference type="Proteomes" id="UP000266673">
    <property type="component" value="Unassembled WGS sequence"/>
</dbReference>
<dbReference type="EMBL" id="QKWP01001507">
    <property type="protein sequence ID" value="RIB08453.1"/>
    <property type="molecule type" value="Genomic_DNA"/>
</dbReference>
<comment type="caution">
    <text evidence="3">The sequence shown here is derived from an EMBL/GenBank/DDBJ whole genome shotgun (WGS) entry which is preliminary data.</text>
</comment>
<organism evidence="3 4">
    <name type="scientific">Gigaspora rosea</name>
    <dbReference type="NCBI Taxonomy" id="44941"/>
    <lineage>
        <taxon>Eukaryota</taxon>
        <taxon>Fungi</taxon>
        <taxon>Fungi incertae sedis</taxon>
        <taxon>Mucoromycota</taxon>
        <taxon>Glomeromycotina</taxon>
        <taxon>Glomeromycetes</taxon>
        <taxon>Diversisporales</taxon>
        <taxon>Gigasporaceae</taxon>
        <taxon>Gigaspora</taxon>
    </lineage>
</organism>
<dbReference type="OrthoDB" id="2413960at2759"/>
<proteinExistence type="predicted"/>
<gene>
    <name evidence="3" type="ORF">C2G38_2111046</name>
</gene>
<dbReference type="GO" id="GO:0003677">
    <property type="term" value="F:DNA binding"/>
    <property type="evidence" value="ECO:0007669"/>
    <property type="project" value="UniProtKB-KW"/>
</dbReference>
<dbReference type="InterPro" id="IPR010095">
    <property type="entry name" value="Cas12f1-like_TNB"/>
</dbReference>